<dbReference type="InterPro" id="IPR024442">
    <property type="entry name" value="Transposase_Zn_ribbon"/>
</dbReference>
<accession>A0AA37QD98</accession>
<dbReference type="InterPro" id="IPR024445">
    <property type="entry name" value="Tnp_ISXO2-like"/>
</dbReference>
<reference evidence="2" key="1">
    <citation type="submission" date="2022-08" db="EMBL/GenBank/DDBJ databases">
        <title>Draft genome sequencing of Roseisolibacter agri AW1220.</title>
        <authorList>
            <person name="Tobiishi Y."/>
            <person name="Tonouchi A."/>
        </authorList>
    </citation>
    <scope>NUCLEOTIDE SEQUENCE</scope>
    <source>
        <strain evidence="2">AW1220</strain>
    </source>
</reference>
<proteinExistence type="predicted"/>
<keyword evidence="3" id="KW-1185">Reference proteome</keyword>
<dbReference type="Proteomes" id="UP001161325">
    <property type="component" value="Unassembled WGS sequence"/>
</dbReference>
<dbReference type="NCBIfam" id="NF033547">
    <property type="entry name" value="transpos_IS1595"/>
    <property type="match status" value="1"/>
</dbReference>
<dbReference type="AlphaFoldDB" id="A0AA37QD98"/>
<protein>
    <submittedName>
        <fullName evidence="2">DDE transposase</fullName>
    </submittedName>
</protein>
<name>A0AA37QD98_9BACT</name>
<comment type="caution">
    <text evidence="2">The sequence shown here is derived from an EMBL/GenBank/DDBJ whole genome shotgun (WGS) entry which is preliminary data.</text>
</comment>
<dbReference type="SMART" id="SM01126">
    <property type="entry name" value="DDE_Tnp_IS1595"/>
    <property type="match status" value="1"/>
</dbReference>
<gene>
    <name evidence="2" type="ORF">rosag_47300</name>
</gene>
<evidence type="ECO:0000313" key="3">
    <source>
        <dbReference type="Proteomes" id="UP001161325"/>
    </source>
</evidence>
<dbReference type="EMBL" id="BRXS01000008">
    <property type="protein sequence ID" value="GLC28217.1"/>
    <property type="molecule type" value="Genomic_DNA"/>
</dbReference>
<organism evidence="2 3">
    <name type="scientific">Roseisolibacter agri</name>
    <dbReference type="NCBI Taxonomy" id="2014610"/>
    <lineage>
        <taxon>Bacteria</taxon>
        <taxon>Pseudomonadati</taxon>
        <taxon>Gemmatimonadota</taxon>
        <taxon>Gemmatimonadia</taxon>
        <taxon>Gemmatimonadales</taxon>
        <taxon>Gemmatimonadaceae</taxon>
        <taxon>Roseisolibacter</taxon>
    </lineage>
</organism>
<evidence type="ECO:0000259" key="1">
    <source>
        <dbReference type="SMART" id="SM01126"/>
    </source>
</evidence>
<sequence>MAITTILRRFPTEQAAINWMEQQRWPEGPVCPSCGVLNEVCRLRTRPGRYTCLACRHQFSITSGTALHRTRLPMRTWLLAMYLIATSSKGVSALKLAAWLGVGYRTAWHVGYRIRQMMAASGAPAGLLRGVVELDETYVGGRPRRVHGERTLPAEERPRRRMGRSTAKPCVFVAVERAGRVVTQLVPIHSAGALGGAVRGTVAPDATLMTDELPAYVGVGREYAGHHRVRHSADEYARTCEATGLRVHVNTAESWNATLKRAIIGVFHRVSRKHLPRYAAESAFRWNERLPALDRLAALLRADAAPLPYAALVAPSAA</sequence>
<dbReference type="RefSeq" id="WP_284352626.1">
    <property type="nucleotide sequence ID" value="NZ_BRXS01000008.1"/>
</dbReference>
<dbReference type="Pfam" id="PF12760">
    <property type="entry name" value="Zn_ribbon_IS1595"/>
    <property type="match status" value="1"/>
</dbReference>
<feature type="domain" description="ISXO2-like transposase" evidence="1">
    <location>
        <begin position="127"/>
        <end position="287"/>
    </location>
</feature>
<dbReference type="Pfam" id="PF12762">
    <property type="entry name" value="DDE_Tnp_IS1595"/>
    <property type="match status" value="1"/>
</dbReference>
<evidence type="ECO:0000313" key="2">
    <source>
        <dbReference type="EMBL" id="GLC28217.1"/>
    </source>
</evidence>